<dbReference type="GO" id="GO:0004751">
    <property type="term" value="F:ribose-5-phosphate isomerase activity"/>
    <property type="evidence" value="ECO:0007669"/>
    <property type="project" value="UniProtKB-EC"/>
</dbReference>
<dbReference type="PANTHER" id="PTHR30345">
    <property type="entry name" value="RIBOSE-5-PHOSPHATE ISOMERASE B"/>
    <property type="match status" value="1"/>
</dbReference>
<dbReference type="EC" id="5.3.1.6" evidence="5"/>
<dbReference type="InterPro" id="IPR003500">
    <property type="entry name" value="RpiB_LacA_LacB"/>
</dbReference>
<dbReference type="OrthoDB" id="1778624at2"/>
<dbReference type="NCBIfam" id="TIGR00689">
    <property type="entry name" value="rpiB_lacA_lacB"/>
    <property type="match status" value="1"/>
</dbReference>
<organism evidence="4 6">
    <name type="scientific">Clostridium beijerinckii</name>
    <name type="common">Clostridium MP</name>
    <dbReference type="NCBI Taxonomy" id="1520"/>
    <lineage>
        <taxon>Bacteria</taxon>
        <taxon>Bacillati</taxon>
        <taxon>Bacillota</taxon>
        <taxon>Clostridia</taxon>
        <taxon>Eubacteriales</taxon>
        <taxon>Clostridiaceae</taxon>
        <taxon>Clostridium</taxon>
    </lineage>
</organism>
<evidence type="ECO:0000313" key="5">
    <source>
        <dbReference type="EMBL" id="NRT89807.1"/>
    </source>
</evidence>
<dbReference type="PANTHER" id="PTHR30345:SF0">
    <property type="entry name" value="DNA DAMAGE-REPAIR_TOLERATION PROTEIN DRT102"/>
    <property type="match status" value="1"/>
</dbReference>
<name>A0A0B5Q8J3_CLOBE</name>
<feature type="active site" description="Proton acceptor" evidence="3">
    <location>
        <position position="64"/>
    </location>
</feature>
<sequence>MIAIGADHGGYKLKEIIKGYLDKNSIEYIDVGTFSEDSIDYPQIAMDVANRVSIGDCEKGILCCGTGVGMSIVANKIKGVRAALVGDCFTAKATREHNDSNVLCLGGRVIGEELALMIVDIWLSTEFIGKHHVNRLNQIKEIEEKFK</sequence>
<keyword evidence="2 4" id="KW-0413">Isomerase</keyword>
<reference evidence="5" key="3">
    <citation type="submission" date="2020-05" db="EMBL/GenBank/DDBJ databases">
        <authorList>
            <person name="Brown S."/>
            <person name="Huntemann M."/>
            <person name="Clum A."/>
            <person name="Spunde A."/>
            <person name="Palaniappan K."/>
            <person name="Ritter S."/>
            <person name="Mikhailova N."/>
            <person name="Chen I.-M."/>
            <person name="Stamatis D."/>
            <person name="Reddy T."/>
            <person name="O'Malley R."/>
            <person name="Daum C."/>
            <person name="Shapiro N."/>
            <person name="Ivanova N."/>
            <person name="Kyrpides N."/>
            <person name="Woyke T."/>
        </authorList>
    </citation>
    <scope>NUCLEOTIDE SEQUENCE</scope>
    <source>
        <strain evidence="5">DJ080</strain>
    </source>
</reference>
<dbReference type="RefSeq" id="WP_041893993.1">
    <property type="nucleotide sequence ID" value="NZ_CP010086.2"/>
</dbReference>
<dbReference type="InterPro" id="IPR036569">
    <property type="entry name" value="RpiB_LacA_LacB_sf"/>
</dbReference>
<dbReference type="AlphaFoldDB" id="A0A0B5Q8J3"/>
<dbReference type="KEGG" id="cbei:LF65_00610"/>
<comment type="similarity">
    <text evidence="1">Belongs to the LacAB/RpiB family.</text>
</comment>
<gene>
    <name evidence="5" type="ORF">B0H41_003486</name>
    <name evidence="4" type="ORF">LF65_00610</name>
</gene>
<reference evidence="5" key="4">
    <citation type="journal article" date="2022" name="Nat. Biotechnol.">
        <title>Carbon-negative production of acetone and isopropanol by gas fermentation at industrial pilot scale.</title>
        <authorList>
            <person name="Liew F.E."/>
            <person name="Nogle R."/>
            <person name="Abdalla T."/>
            <person name="Rasor B.J."/>
            <person name="Canter C."/>
            <person name="Jensen R.O."/>
            <person name="Wang L."/>
            <person name="Strutz J."/>
            <person name="Chirania P."/>
            <person name="De Tissera S."/>
            <person name="Mueller A.P."/>
            <person name="Ruan Z."/>
            <person name="Gao A."/>
            <person name="Tran L."/>
            <person name="Engle N.L."/>
            <person name="Bromley J.C."/>
            <person name="Daniell J."/>
            <person name="Conrado R."/>
            <person name="Tschaplinski T.J."/>
            <person name="Giannone R.J."/>
            <person name="Hettich R.L."/>
            <person name="Karim A.S."/>
            <person name="Simpson S.D."/>
            <person name="Brown S.D."/>
            <person name="Leang C."/>
            <person name="Jewett M.C."/>
            <person name="Kopke M."/>
        </authorList>
    </citation>
    <scope>NUCLEOTIDE SEQUENCE</scope>
    <source>
        <strain evidence="5">DJ080</strain>
    </source>
</reference>
<feature type="active site" description="Proton donor" evidence="3">
    <location>
        <position position="97"/>
    </location>
</feature>
<dbReference type="STRING" id="1520.LF65_00610"/>
<dbReference type="InterPro" id="IPR004785">
    <property type="entry name" value="RpiB"/>
</dbReference>
<reference evidence="4" key="2">
    <citation type="submission" date="2016-02" db="EMBL/GenBank/DDBJ databases">
        <title>Genome sequence of Clostridium beijerinckii strain 59B.</title>
        <authorList>
            <person name="Little G.T."/>
            <person name="Minton N.P."/>
        </authorList>
    </citation>
    <scope>NUCLEOTIDE SEQUENCE</scope>
    <source>
        <strain evidence="4">NCIMB 14988</strain>
    </source>
</reference>
<dbReference type="NCBIfam" id="NF004051">
    <property type="entry name" value="PRK05571.1"/>
    <property type="match status" value="1"/>
</dbReference>
<dbReference type="Proteomes" id="UP001193748">
    <property type="component" value="Unassembled WGS sequence"/>
</dbReference>
<evidence type="ECO:0000313" key="6">
    <source>
        <dbReference type="Proteomes" id="UP000031866"/>
    </source>
</evidence>
<dbReference type="EMBL" id="JABSWW010000001">
    <property type="protein sequence ID" value="NRT89807.1"/>
    <property type="molecule type" value="Genomic_DNA"/>
</dbReference>
<dbReference type="Pfam" id="PF02502">
    <property type="entry name" value="LacAB_rpiB"/>
    <property type="match status" value="1"/>
</dbReference>
<dbReference type="NCBIfam" id="TIGR01120">
    <property type="entry name" value="rpiB"/>
    <property type="match status" value="1"/>
</dbReference>
<dbReference type="SUPFAM" id="SSF89623">
    <property type="entry name" value="Ribose/Galactose isomerase RpiB/AlsB"/>
    <property type="match status" value="1"/>
</dbReference>
<evidence type="ECO:0000256" key="3">
    <source>
        <dbReference type="PIRSR" id="PIRSR005384-1"/>
    </source>
</evidence>
<dbReference type="Proteomes" id="UP000031866">
    <property type="component" value="Chromosome"/>
</dbReference>
<evidence type="ECO:0000256" key="2">
    <source>
        <dbReference type="ARBA" id="ARBA00023235"/>
    </source>
</evidence>
<reference evidence="6" key="1">
    <citation type="submission" date="2014-12" db="EMBL/GenBank/DDBJ databases">
        <title>Genome sequence of Clostridium beijerinckii strain 59B.</title>
        <authorList>
            <person name="Little G.T."/>
            <person name="Minton N.P."/>
        </authorList>
    </citation>
    <scope>NUCLEOTIDE SEQUENCE [LARGE SCALE GENOMIC DNA]</scope>
    <source>
        <strain evidence="6">59B</strain>
    </source>
</reference>
<proteinExistence type="inferred from homology"/>
<dbReference type="GO" id="GO:0019316">
    <property type="term" value="P:D-allose catabolic process"/>
    <property type="evidence" value="ECO:0007669"/>
    <property type="project" value="TreeGrafter"/>
</dbReference>
<evidence type="ECO:0000256" key="1">
    <source>
        <dbReference type="ARBA" id="ARBA00008754"/>
    </source>
</evidence>
<accession>A0A0B5Q8J3</accession>
<dbReference type="GO" id="GO:0009052">
    <property type="term" value="P:pentose-phosphate shunt, non-oxidative branch"/>
    <property type="evidence" value="ECO:0007669"/>
    <property type="project" value="TreeGrafter"/>
</dbReference>
<dbReference type="Gene3D" id="3.40.1400.10">
    <property type="entry name" value="Sugar-phosphate isomerase, RpiB/LacA/LacB"/>
    <property type="match status" value="1"/>
</dbReference>
<dbReference type="EMBL" id="CP010086">
    <property type="protein sequence ID" value="AJG97245.1"/>
    <property type="molecule type" value="Genomic_DNA"/>
</dbReference>
<dbReference type="PIRSF" id="PIRSF005384">
    <property type="entry name" value="RpiB_LacA_B"/>
    <property type="match status" value="1"/>
</dbReference>
<protein>
    <submittedName>
        <fullName evidence="5">Ribose 5-phosphate isomerase B</fullName>
        <ecNumber evidence="5">5.3.1.6</ecNumber>
    </submittedName>
    <submittedName>
        <fullName evidence="4">Ribose-5-phosphate isomerase</fullName>
    </submittedName>
</protein>
<evidence type="ECO:0000313" key="4">
    <source>
        <dbReference type="EMBL" id="AJG97245.1"/>
    </source>
</evidence>